<dbReference type="PANTHER" id="PTHR33055">
    <property type="entry name" value="TRANSPOSASE FOR INSERTION SEQUENCE ELEMENT IS1111A"/>
    <property type="match status" value="1"/>
</dbReference>
<organism evidence="1 2">
    <name type="scientific">Sphingopyxis panaciterrulae</name>
    <dbReference type="NCBI Taxonomy" id="462372"/>
    <lineage>
        <taxon>Bacteria</taxon>
        <taxon>Pseudomonadati</taxon>
        <taxon>Pseudomonadota</taxon>
        <taxon>Alphaproteobacteria</taxon>
        <taxon>Sphingomonadales</taxon>
        <taxon>Sphingomonadaceae</taxon>
        <taxon>Sphingopyxis</taxon>
    </lineage>
</organism>
<dbReference type="GO" id="GO:0006313">
    <property type="term" value="P:DNA transposition"/>
    <property type="evidence" value="ECO:0007669"/>
    <property type="project" value="InterPro"/>
</dbReference>
<name>A0A7W9B9D7_9SPHN</name>
<comment type="caution">
    <text evidence="1">The sequence shown here is derived from an EMBL/GenBank/DDBJ whole genome shotgun (WGS) entry which is preliminary data.</text>
</comment>
<dbReference type="InterPro" id="IPR047650">
    <property type="entry name" value="Transpos_IS110"/>
</dbReference>
<keyword evidence="2" id="KW-1185">Reference proteome</keyword>
<dbReference type="EMBL" id="JACIJH010000023">
    <property type="protein sequence ID" value="MBB5708668.1"/>
    <property type="molecule type" value="Genomic_DNA"/>
</dbReference>
<proteinExistence type="predicted"/>
<dbReference type="Proteomes" id="UP000537161">
    <property type="component" value="Unassembled WGS sequence"/>
</dbReference>
<accession>A0A7W9B9D7</accession>
<evidence type="ECO:0000313" key="2">
    <source>
        <dbReference type="Proteomes" id="UP000537161"/>
    </source>
</evidence>
<dbReference type="GO" id="GO:0004803">
    <property type="term" value="F:transposase activity"/>
    <property type="evidence" value="ECO:0007669"/>
    <property type="project" value="InterPro"/>
</dbReference>
<dbReference type="GO" id="GO:0003677">
    <property type="term" value="F:DNA binding"/>
    <property type="evidence" value="ECO:0007669"/>
    <property type="project" value="InterPro"/>
</dbReference>
<evidence type="ECO:0000313" key="1">
    <source>
        <dbReference type="EMBL" id="MBB5708668.1"/>
    </source>
</evidence>
<sequence>MEKIATIGLDIAKSVFQVHGVDAAGEVVVRKRLSRARVIPFFAKLPRCLVGIEACSNSHHWARELIALGHDVRLMPAQYAKPYVKRGKNDAADAEAICEAVSALWLKKTRKVPLQPRKFLDFCWYQVNFLENNISISGG</sequence>
<protein>
    <submittedName>
        <fullName evidence="1">Transposase</fullName>
    </submittedName>
</protein>
<dbReference type="PANTHER" id="PTHR33055:SF3">
    <property type="entry name" value="PUTATIVE TRANSPOSASE FOR IS117-RELATED"/>
    <property type="match status" value="1"/>
</dbReference>
<gene>
    <name evidence="1" type="ORF">FHR21_004062</name>
</gene>
<reference evidence="1 2" key="1">
    <citation type="submission" date="2020-08" db="EMBL/GenBank/DDBJ databases">
        <title>Genomic Encyclopedia of Type Strains, Phase IV (KMG-IV): sequencing the most valuable type-strain genomes for metagenomic binning, comparative biology and taxonomic classification.</title>
        <authorList>
            <person name="Goeker M."/>
        </authorList>
    </citation>
    <scope>NUCLEOTIDE SEQUENCE [LARGE SCALE GENOMIC DNA]</scope>
    <source>
        <strain evidence="1 2">DSM 27163</strain>
    </source>
</reference>
<dbReference type="AlphaFoldDB" id="A0A7W9B9D7"/>